<gene>
    <name evidence="5" type="ORF">CRM22_001942</name>
</gene>
<reference evidence="5 6" key="1">
    <citation type="journal article" date="2019" name="BMC Genomics">
        <title>New insights from Opisthorchis felineus genome: update on genomics of the epidemiologically important liver flukes.</title>
        <authorList>
            <person name="Ershov N.I."/>
            <person name="Mordvinov V.A."/>
            <person name="Prokhortchouk E.B."/>
            <person name="Pakharukova M.Y."/>
            <person name="Gunbin K.V."/>
            <person name="Ustyantsev K."/>
            <person name="Genaev M.A."/>
            <person name="Blinov A.G."/>
            <person name="Mazur A."/>
            <person name="Boulygina E."/>
            <person name="Tsygankova S."/>
            <person name="Khrameeva E."/>
            <person name="Chekanov N."/>
            <person name="Fan G."/>
            <person name="Xiao A."/>
            <person name="Zhang H."/>
            <person name="Xu X."/>
            <person name="Yang H."/>
            <person name="Solovyev V."/>
            <person name="Lee S.M."/>
            <person name="Liu X."/>
            <person name="Afonnikov D.A."/>
            <person name="Skryabin K.G."/>
        </authorList>
    </citation>
    <scope>NUCLEOTIDE SEQUENCE [LARGE SCALE GENOMIC DNA]</scope>
    <source>
        <strain evidence="5">AK-0245</strain>
        <tissue evidence="5">Whole organism</tissue>
    </source>
</reference>
<dbReference type="STRING" id="147828.A0A4S2MER5"/>
<dbReference type="InterPro" id="IPR018247">
    <property type="entry name" value="EF_Hand_1_Ca_BS"/>
</dbReference>
<dbReference type="AlphaFoldDB" id="A0A4S2MER5"/>
<keyword evidence="3" id="KW-0106">Calcium</keyword>
<keyword evidence="1" id="KW-0479">Metal-binding</keyword>
<name>A0A4S2MER5_OPIFE</name>
<dbReference type="SMART" id="SM00054">
    <property type="entry name" value="EFh"/>
    <property type="match status" value="2"/>
</dbReference>
<feature type="domain" description="EF-hand" evidence="4">
    <location>
        <begin position="41"/>
        <end position="76"/>
    </location>
</feature>
<dbReference type="PRINTS" id="PR00450">
    <property type="entry name" value="RECOVERIN"/>
</dbReference>
<dbReference type="GO" id="GO:0005509">
    <property type="term" value="F:calcium ion binding"/>
    <property type="evidence" value="ECO:0007669"/>
    <property type="project" value="InterPro"/>
</dbReference>
<dbReference type="Proteomes" id="UP000308267">
    <property type="component" value="Unassembled WGS sequence"/>
</dbReference>
<evidence type="ECO:0000313" key="6">
    <source>
        <dbReference type="Proteomes" id="UP000308267"/>
    </source>
</evidence>
<dbReference type="CDD" id="cd00051">
    <property type="entry name" value="EFh"/>
    <property type="match status" value="1"/>
</dbReference>
<dbReference type="SUPFAM" id="SSF47473">
    <property type="entry name" value="EF-hand"/>
    <property type="match status" value="1"/>
</dbReference>
<evidence type="ECO:0000256" key="1">
    <source>
        <dbReference type="ARBA" id="ARBA00022723"/>
    </source>
</evidence>
<dbReference type="PROSITE" id="PS50222">
    <property type="entry name" value="EF_HAND_2"/>
    <property type="match status" value="2"/>
</dbReference>
<protein>
    <recommendedName>
        <fullName evidence="4">EF-hand domain-containing protein</fullName>
    </recommendedName>
</protein>
<proteinExistence type="predicted"/>
<feature type="domain" description="EF-hand" evidence="4">
    <location>
        <begin position="86"/>
        <end position="121"/>
    </location>
</feature>
<dbReference type="PROSITE" id="PS00018">
    <property type="entry name" value="EF_HAND_1"/>
    <property type="match status" value="1"/>
</dbReference>
<comment type="caution">
    <text evidence="5">The sequence shown here is derived from an EMBL/GenBank/DDBJ whole genome shotgun (WGS) entry which is preliminary data.</text>
</comment>
<evidence type="ECO:0000313" key="5">
    <source>
        <dbReference type="EMBL" id="TGZ72687.1"/>
    </source>
</evidence>
<dbReference type="InterPro" id="IPR011992">
    <property type="entry name" value="EF-hand-dom_pair"/>
</dbReference>
<dbReference type="EMBL" id="SJOL01003433">
    <property type="protein sequence ID" value="TGZ72687.1"/>
    <property type="molecule type" value="Genomic_DNA"/>
</dbReference>
<accession>A0A4S2MER5</accession>
<organism evidence="5 6">
    <name type="scientific">Opisthorchis felineus</name>
    <dbReference type="NCBI Taxonomy" id="147828"/>
    <lineage>
        <taxon>Eukaryota</taxon>
        <taxon>Metazoa</taxon>
        <taxon>Spiralia</taxon>
        <taxon>Lophotrochozoa</taxon>
        <taxon>Platyhelminthes</taxon>
        <taxon>Trematoda</taxon>
        <taxon>Digenea</taxon>
        <taxon>Opisthorchiida</taxon>
        <taxon>Opisthorchiata</taxon>
        <taxon>Opisthorchiidae</taxon>
        <taxon>Opisthorchis</taxon>
    </lineage>
</organism>
<evidence type="ECO:0000259" key="4">
    <source>
        <dbReference type="PROSITE" id="PS50222"/>
    </source>
</evidence>
<dbReference type="PANTHER" id="PTHR23055:SF60">
    <property type="entry name" value="CALAXIN"/>
    <property type="match status" value="1"/>
</dbReference>
<dbReference type="Gene3D" id="1.10.238.10">
    <property type="entry name" value="EF-hand"/>
    <property type="match status" value="1"/>
</dbReference>
<dbReference type="OrthoDB" id="191686at2759"/>
<dbReference type="InterPro" id="IPR002048">
    <property type="entry name" value="EF_hand_dom"/>
</dbReference>
<evidence type="ECO:0000256" key="2">
    <source>
        <dbReference type="ARBA" id="ARBA00022737"/>
    </source>
</evidence>
<keyword evidence="2" id="KW-0677">Repeat</keyword>
<sequence>MEVNFSITTDPPVFRAFDYNGEGGITPSKWIKGLSVFLRGTLEEKASFAFKAYDFNSDGILTREEMFLLLKSSLVKQPTDDDPDEGIRDLVDIVFKRLDMDRDGRVIFQDFLTAVQDDPLLLEILGPCFPEEKVEPIHKMQALICADSVSFSGIILYFIPVDEVVWLPGTEG</sequence>
<dbReference type="PANTHER" id="PTHR23055">
    <property type="entry name" value="CALCIUM BINDING PROTEINS"/>
    <property type="match status" value="1"/>
</dbReference>
<dbReference type="Pfam" id="PF13499">
    <property type="entry name" value="EF-hand_7"/>
    <property type="match status" value="1"/>
</dbReference>
<evidence type="ECO:0000256" key="3">
    <source>
        <dbReference type="ARBA" id="ARBA00022837"/>
    </source>
</evidence>
<keyword evidence="6" id="KW-1185">Reference proteome</keyword>
<dbReference type="InterPro" id="IPR028846">
    <property type="entry name" value="Recoverin"/>
</dbReference>